<comment type="similarity">
    <text evidence="1 3">Belongs to the short-chain dehydrogenases/reductases (SDR) family.</text>
</comment>
<dbReference type="Gene3D" id="3.40.50.720">
    <property type="entry name" value="NAD(P)-binding Rossmann-like Domain"/>
    <property type="match status" value="1"/>
</dbReference>
<dbReference type="PANTHER" id="PTHR44196">
    <property type="entry name" value="DEHYDROGENASE/REDUCTASE SDR FAMILY MEMBER 7B"/>
    <property type="match status" value="1"/>
</dbReference>
<dbReference type="SUPFAM" id="SSF51735">
    <property type="entry name" value="NAD(P)-binding Rossmann-fold domains"/>
    <property type="match status" value="1"/>
</dbReference>
<evidence type="ECO:0000256" key="3">
    <source>
        <dbReference type="RuleBase" id="RU000363"/>
    </source>
</evidence>
<keyword evidence="4" id="KW-1133">Transmembrane helix</keyword>
<dbReference type="Pfam" id="PF00106">
    <property type="entry name" value="adh_short"/>
    <property type="match status" value="1"/>
</dbReference>
<name>A0ABY4KL77_9PSED</name>
<dbReference type="PROSITE" id="PS00061">
    <property type="entry name" value="ADH_SHORT"/>
    <property type="match status" value="1"/>
</dbReference>
<evidence type="ECO:0000313" key="5">
    <source>
        <dbReference type="EMBL" id="UPQ81424.1"/>
    </source>
</evidence>
<keyword evidence="4" id="KW-0472">Membrane</keyword>
<dbReference type="Proteomes" id="UP000831189">
    <property type="component" value="Chromosome"/>
</dbReference>
<dbReference type="PRINTS" id="PR00081">
    <property type="entry name" value="GDHRDH"/>
</dbReference>
<accession>A0ABY4KL77</accession>
<dbReference type="EMBL" id="CP096208">
    <property type="protein sequence ID" value="UPQ81424.1"/>
    <property type="molecule type" value="Genomic_DNA"/>
</dbReference>
<dbReference type="NCBIfam" id="NF005495">
    <property type="entry name" value="PRK07109.1"/>
    <property type="match status" value="1"/>
</dbReference>
<gene>
    <name evidence="5" type="ORF">M0M42_13455</name>
</gene>
<keyword evidence="2" id="KW-0560">Oxidoreductase</keyword>
<reference evidence="5 6" key="1">
    <citation type="submission" date="2022-04" db="EMBL/GenBank/DDBJ databases">
        <title>Pseudomonas knackmussii B09-2.</title>
        <authorList>
            <person name="Deng Y."/>
        </authorList>
    </citation>
    <scope>NUCLEOTIDE SEQUENCE [LARGE SCALE GENOMIC DNA]</scope>
    <source>
        <strain evidence="5 6">B09-2</strain>
    </source>
</reference>
<feature type="transmembrane region" description="Helical" evidence="4">
    <location>
        <begin position="311"/>
        <end position="331"/>
    </location>
</feature>
<dbReference type="PRINTS" id="PR00080">
    <property type="entry name" value="SDRFAMILY"/>
</dbReference>
<evidence type="ECO:0000256" key="2">
    <source>
        <dbReference type="ARBA" id="ARBA00023002"/>
    </source>
</evidence>
<dbReference type="InterPro" id="IPR036291">
    <property type="entry name" value="NAD(P)-bd_dom_sf"/>
</dbReference>
<evidence type="ECO:0000256" key="1">
    <source>
        <dbReference type="ARBA" id="ARBA00006484"/>
    </source>
</evidence>
<evidence type="ECO:0000313" key="6">
    <source>
        <dbReference type="Proteomes" id="UP000831189"/>
    </source>
</evidence>
<dbReference type="InterPro" id="IPR020904">
    <property type="entry name" value="Sc_DH/Rdtase_CS"/>
</dbReference>
<dbReference type="InterPro" id="IPR002347">
    <property type="entry name" value="SDR_fam"/>
</dbReference>
<keyword evidence="6" id="KW-1185">Reference proteome</keyword>
<protein>
    <submittedName>
        <fullName evidence="5">SDR family oxidoreductase</fullName>
    </submittedName>
</protein>
<sequence length="332" mass="35501">MTDRELTAVICGGTAGVGRATAHAFAQAGYRVAVIARGEQGLADTRNELEATGTKVLAIAADVADADAIDQAADRIEAELGPIEIWVNAAMATVFGPVNKISAAEFKRVTEVTYLGFVHGTLAALRHMESRNRGTIVQVGSALSYRAIPLQSAYCAAKFAIRGFTDSLRCELIHTNSRVRLTMVQLPAHNTPQFDWSRNKMQKRPQPVPPIHTPEVAARAIVRAATDAPRELWLGRASFQAIIGNMFMPGLLDRMMAKQAWSGQMTDSPAGDEQPDNLFHPVEGLHRLEGRFGDQAKGKALGLSSETVGKLAAGGLAVMVLIGVVVVAAIAR</sequence>
<dbReference type="PANTHER" id="PTHR44196:SF1">
    <property type="entry name" value="DEHYDROGENASE_REDUCTASE SDR FAMILY MEMBER 7B"/>
    <property type="match status" value="1"/>
</dbReference>
<keyword evidence="4" id="KW-0812">Transmembrane</keyword>
<evidence type="ECO:0000256" key="4">
    <source>
        <dbReference type="SAM" id="Phobius"/>
    </source>
</evidence>
<organism evidence="5 6">
    <name type="scientific">Pseudomonas knackmussii</name>
    <dbReference type="NCBI Taxonomy" id="65741"/>
    <lineage>
        <taxon>Bacteria</taxon>
        <taxon>Pseudomonadati</taxon>
        <taxon>Pseudomonadota</taxon>
        <taxon>Gammaproteobacteria</taxon>
        <taxon>Pseudomonadales</taxon>
        <taxon>Pseudomonadaceae</taxon>
        <taxon>Pseudomonas</taxon>
    </lineage>
</organism>
<proteinExistence type="inferred from homology"/>